<protein>
    <recommendedName>
        <fullName evidence="1">Pyrrolo-quinoline quinone repeat domain-containing protein</fullName>
    </recommendedName>
</protein>
<proteinExistence type="predicted"/>
<dbReference type="Pfam" id="PF13360">
    <property type="entry name" value="PQQ_2"/>
    <property type="match status" value="1"/>
</dbReference>
<dbReference type="InterPro" id="IPR011047">
    <property type="entry name" value="Quinoprotein_ADH-like_sf"/>
</dbReference>
<sequence length="431" mass="46181">MAVARVTDHVIDLGELRHEPEPEELPRPPRAVGRPLRCALALLVALATLAAGAPIPRRDMVVVPAVVGTEALLADDLFLVIDPSGPRGPQRRLEAYRLPGGELAWEAPLPVQGRYWGMSLLGDILLVTGFQQDGQTNVTVALDRATGAYRWQQPATAVESAGGALLMETGDDERGRTLRSVDPCCGSVRWEADFPPGQLAYRLTGSAVDRVVYSTADGRVEVRDAATGAVVNRGDLWGPADERMVNVQVVDGLLLTVGGTPATVAAYDVDRLRPLWRTQVADALFVSECGPVICLQGRSGGLLALDPASGRRLWADDRWAGIWATRGRLVASAVRSAGPGAEQFALLDATTGTVLGELGRWELSRPSRLDGPLIGTRRHRGGLLVAELDVVTGTARPLDVLRGAAGECQNSSDRLVCRRVNGDYGLWPLRR</sequence>
<dbReference type="EMBL" id="RBAN01000001">
    <property type="protein sequence ID" value="RKN57785.1"/>
    <property type="molecule type" value="Genomic_DNA"/>
</dbReference>
<evidence type="ECO:0000259" key="1">
    <source>
        <dbReference type="Pfam" id="PF13360"/>
    </source>
</evidence>
<gene>
    <name evidence="2" type="ORF">D7193_03920</name>
</gene>
<evidence type="ECO:0000313" key="2">
    <source>
        <dbReference type="EMBL" id="RKN57785.1"/>
    </source>
</evidence>
<dbReference type="Gene3D" id="2.130.10.10">
    <property type="entry name" value="YVTN repeat-like/Quinoprotein amine dehydrogenase"/>
    <property type="match status" value="1"/>
</dbReference>
<comment type="caution">
    <text evidence="2">The sequence shown here is derived from an EMBL/GenBank/DDBJ whole genome shotgun (WGS) entry which is preliminary data.</text>
</comment>
<keyword evidence="3" id="KW-1185">Reference proteome</keyword>
<dbReference type="AlphaFoldDB" id="A0A3B0AAN0"/>
<accession>A0A3B0AAN0</accession>
<evidence type="ECO:0000313" key="3">
    <source>
        <dbReference type="Proteomes" id="UP000279968"/>
    </source>
</evidence>
<dbReference type="Proteomes" id="UP000279968">
    <property type="component" value="Unassembled WGS sequence"/>
</dbReference>
<feature type="domain" description="Pyrrolo-quinoline quinone repeat" evidence="1">
    <location>
        <begin position="93"/>
        <end position="315"/>
    </location>
</feature>
<dbReference type="InterPro" id="IPR002372">
    <property type="entry name" value="PQQ_rpt_dom"/>
</dbReference>
<reference evidence="2 3" key="1">
    <citation type="journal article" date="2015" name="Int. J. Syst. Evol. Microbiol.">
        <title>Micromonospora costi sp. nov., isolated from a leaf of Costus speciosus.</title>
        <authorList>
            <person name="Thawai C."/>
        </authorList>
    </citation>
    <scope>NUCLEOTIDE SEQUENCE [LARGE SCALE GENOMIC DNA]</scope>
    <source>
        <strain evidence="2 3">CS1-12</strain>
    </source>
</reference>
<dbReference type="InterPro" id="IPR015943">
    <property type="entry name" value="WD40/YVTN_repeat-like_dom_sf"/>
</dbReference>
<dbReference type="SUPFAM" id="SSF50998">
    <property type="entry name" value="Quinoprotein alcohol dehydrogenase-like"/>
    <property type="match status" value="1"/>
</dbReference>
<name>A0A3B0AAN0_9ACTN</name>
<organism evidence="2 3">
    <name type="scientific">Micromonospora costi</name>
    <dbReference type="NCBI Taxonomy" id="1530042"/>
    <lineage>
        <taxon>Bacteria</taxon>
        <taxon>Bacillati</taxon>
        <taxon>Actinomycetota</taxon>
        <taxon>Actinomycetes</taxon>
        <taxon>Micromonosporales</taxon>
        <taxon>Micromonosporaceae</taxon>
        <taxon>Micromonospora</taxon>
    </lineage>
</organism>